<dbReference type="PANTHER" id="PTHR33169">
    <property type="entry name" value="PADR-FAMILY TRANSCRIPTIONAL REGULATOR"/>
    <property type="match status" value="1"/>
</dbReference>
<reference evidence="2 3" key="1">
    <citation type="submission" date="2012-04" db="EMBL/GenBank/DDBJ databases">
        <title>The Genome Sequence of Bacillus cereus VD078.</title>
        <authorList>
            <consortium name="The Broad Institute Genome Sequencing Platform"/>
            <consortium name="The Broad Institute Genome Sequencing Center for Infectious Disease"/>
            <person name="Feldgarden M."/>
            <person name="Van der Auwera G.A."/>
            <person name="Mahillon J."/>
            <person name="Duprez V."/>
            <person name="Timmery S."/>
            <person name="Mattelet C."/>
            <person name="Dierick K."/>
            <person name="Sun M."/>
            <person name="Yu Z."/>
            <person name="Zhu L."/>
            <person name="Hu X."/>
            <person name="Shank E.B."/>
            <person name="Swiecicka I."/>
            <person name="Hansen B.M."/>
            <person name="Andrup L."/>
            <person name="Young S.K."/>
            <person name="Zeng Q."/>
            <person name="Gargeya S."/>
            <person name="Fitzgerald M."/>
            <person name="Haas B."/>
            <person name="Abouelleil A."/>
            <person name="Alvarado L."/>
            <person name="Arachchi H.M."/>
            <person name="Berlin A."/>
            <person name="Chapman S.B."/>
            <person name="Goldberg J."/>
            <person name="Griggs A."/>
            <person name="Gujja S."/>
            <person name="Hansen M."/>
            <person name="Howarth C."/>
            <person name="Imamovic A."/>
            <person name="Larimer J."/>
            <person name="McCowen C."/>
            <person name="Montmayeur A."/>
            <person name="Murphy C."/>
            <person name="Neiman D."/>
            <person name="Pearson M."/>
            <person name="Priest M."/>
            <person name="Roberts A."/>
            <person name="Saif S."/>
            <person name="Shea T."/>
            <person name="Sisk P."/>
            <person name="Sykes S."/>
            <person name="Wortman J."/>
            <person name="Nusbaum C."/>
            <person name="Birren B."/>
        </authorList>
    </citation>
    <scope>NUCLEOTIDE SEQUENCE [LARGE SCALE GENOMIC DNA]</scope>
    <source>
        <strain evidence="2 3">VD078</strain>
    </source>
</reference>
<dbReference type="Gene3D" id="1.10.10.10">
    <property type="entry name" value="Winged helix-like DNA-binding domain superfamily/Winged helix DNA-binding domain"/>
    <property type="match status" value="1"/>
</dbReference>
<proteinExistence type="predicted"/>
<dbReference type="AlphaFoldDB" id="A0ABC9QXB6"/>
<protein>
    <recommendedName>
        <fullName evidence="1">Transcription regulator PadR N-terminal domain-containing protein</fullName>
    </recommendedName>
</protein>
<dbReference type="InterPro" id="IPR005149">
    <property type="entry name" value="Tscrpt_reg_PadR_N"/>
</dbReference>
<dbReference type="EMBL" id="AHEV01000041">
    <property type="protein sequence ID" value="EJR32079.1"/>
    <property type="molecule type" value="Genomic_DNA"/>
</dbReference>
<dbReference type="SUPFAM" id="SSF46785">
    <property type="entry name" value="Winged helix' DNA-binding domain"/>
    <property type="match status" value="1"/>
</dbReference>
<comment type="caution">
    <text evidence="2">The sequence shown here is derived from an EMBL/GenBank/DDBJ whole genome shotgun (WGS) entry which is preliminary data.</text>
</comment>
<sequence length="130" mass="14985">MEWMYIFIPSFLLFNISLSDIESGDKMKSLEQLTDSVFYIMAGFTKPRHGYAVMSLIEELTNGKVVIGPASLYTIIKKLITQSYIELFDDSDSRRKVYVLTDKGREVLEQDILRRKTMLEFAENGLKGEN</sequence>
<dbReference type="PANTHER" id="PTHR33169:SF13">
    <property type="entry name" value="PADR-FAMILY TRANSCRIPTIONAL REGULATOR"/>
    <property type="match status" value="1"/>
</dbReference>
<dbReference type="Proteomes" id="UP000006976">
    <property type="component" value="Unassembled WGS sequence"/>
</dbReference>
<gene>
    <name evidence="2" type="ORF">III_05253</name>
</gene>
<evidence type="ECO:0000313" key="2">
    <source>
        <dbReference type="EMBL" id="EJR32079.1"/>
    </source>
</evidence>
<feature type="domain" description="Transcription regulator PadR N-terminal" evidence="1">
    <location>
        <begin position="46"/>
        <end position="109"/>
    </location>
</feature>
<dbReference type="Pfam" id="PF03551">
    <property type="entry name" value="PadR"/>
    <property type="match status" value="1"/>
</dbReference>
<evidence type="ECO:0000259" key="1">
    <source>
        <dbReference type="Pfam" id="PF03551"/>
    </source>
</evidence>
<dbReference type="InterPro" id="IPR052509">
    <property type="entry name" value="Metal_resp_DNA-bind_regulator"/>
</dbReference>
<dbReference type="InterPro" id="IPR036388">
    <property type="entry name" value="WH-like_DNA-bd_sf"/>
</dbReference>
<organism evidence="2 3">
    <name type="scientific">Bacillus mycoides</name>
    <dbReference type="NCBI Taxonomy" id="1405"/>
    <lineage>
        <taxon>Bacteria</taxon>
        <taxon>Bacillati</taxon>
        <taxon>Bacillota</taxon>
        <taxon>Bacilli</taxon>
        <taxon>Bacillales</taxon>
        <taxon>Bacillaceae</taxon>
        <taxon>Bacillus</taxon>
        <taxon>Bacillus cereus group</taxon>
    </lineage>
</organism>
<name>A0ABC9QXB6_BACMY</name>
<dbReference type="InterPro" id="IPR036390">
    <property type="entry name" value="WH_DNA-bd_sf"/>
</dbReference>
<evidence type="ECO:0000313" key="3">
    <source>
        <dbReference type="Proteomes" id="UP000006976"/>
    </source>
</evidence>
<accession>A0ABC9QXB6</accession>